<feature type="transmembrane region" description="Helical" evidence="1">
    <location>
        <begin position="112"/>
        <end position="135"/>
    </location>
</feature>
<keyword evidence="1" id="KW-1133">Transmembrane helix</keyword>
<feature type="transmembrane region" description="Helical" evidence="1">
    <location>
        <begin position="258"/>
        <end position="289"/>
    </location>
</feature>
<sequence>MFDYQAAYKRNGAGSHMKTFWLTVLAIVLMYAAGLLFILAMLLPASFIDSGIIILWVFAVGFLFLLAGIFLFYPFGVGVLHYYARTYLGREFGFGEAFKVFKNDRYSKVIKLGLFVLVAYVVVSFAFGLIMQFILTAVNMPLIMLVETWAQGSAPSGGQVGVIIGVVLLNFLVVMISYIPYMLIAIYVILAYMVYIDQPFIPTTDKFKIAWDVMFHSGERIWKLIFSNFLLLLMPLAVHLVFIVPAILLGIFVDGLAFPILMVAGILIAVVAYAAAIYFMVGSITAYYFKGRGTLDRKHWQEVQG</sequence>
<evidence type="ECO:0000313" key="2">
    <source>
        <dbReference type="EMBL" id="OZT77629.1"/>
    </source>
</evidence>
<feature type="transmembrane region" description="Helical" evidence="1">
    <location>
        <begin position="53"/>
        <end position="80"/>
    </location>
</feature>
<gene>
    <name evidence="2" type="ORF">CFN03_06770</name>
</gene>
<dbReference type="EMBL" id="NPEZ01000002">
    <property type="protein sequence ID" value="OZT77629.1"/>
    <property type="molecule type" value="Genomic_DNA"/>
</dbReference>
<evidence type="ECO:0000313" key="3">
    <source>
        <dbReference type="Proteomes" id="UP000216682"/>
    </source>
</evidence>
<evidence type="ECO:0000256" key="1">
    <source>
        <dbReference type="SAM" id="Phobius"/>
    </source>
</evidence>
<keyword evidence="1" id="KW-0812">Transmembrane</keyword>
<dbReference type="RefSeq" id="WP_094906345.1">
    <property type="nucleotide sequence ID" value="NZ_NPEZ01000002.1"/>
</dbReference>
<feature type="transmembrane region" description="Helical" evidence="1">
    <location>
        <begin position="229"/>
        <end position="252"/>
    </location>
</feature>
<protein>
    <recommendedName>
        <fullName evidence="4">Glycerophosphoryl diester phosphodiesterase membrane domain-containing protein</fullName>
    </recommendedName>
</protein>
<feature type="transmembrane region" description="Helical" evidence="1">
    <location>
        <begin position="162"/>
        <end position="195"/>
    </location>
</feature>
<accession>A0A265E7Q7</accession>
<organism evidence="2 3">
    <name type="scientific">Salinicoccus roseus</name>
    <dbReference type="NCBI Taxonomy" id="45670"/>
    <lineage>
        <taxon>Bacteria</taxon>
        <taxon>Bacillati</taxon>
        <taxon>Bacillota</taxon>
        <taxon>Bacilli</taxon>
        <taxon>Bacillales</taxon>
        <taxon>Staphylococcaceae</taxon>
        <taxon>Salinicoccus</taxon>
    </lineage>
</organism>
<keyword evidence="1" id="KW-0472">Membrane</keyword>
<dbReference type="Proteomes" id="UP000216682">
    <property type="component" value="Unassembled WGS sequence"/>
</dbReference>
<reference evidence="2 3" key="1">
    <citation type="submission" date="2017-07" db="EMBL/GenBank/DDBJ databases">
        <title>Shotgun whole genome sequences of three halophilic bacterial isolates.</title>
        <authorList>
            <person name="Pozzo T."/>
            <person name="Higdon S.M."/>
            <person name="Quillaguaman J."/>
        </authorList>
    </citation>
    <scope>NUCLEOTIDE SEQUENCE [LARGE SCALE GENOMIC DNA]</scope>
    <source>
        <strain evidence="2 3">BU-1</strain>
    </source>
</reference>
<feature type="transmembrane region" description="Helical" evidence="1">
    <location>
        <begin position="20"/>
        <end position="47"/>
    </location>
</feature>
<name>A0A265E7Q7_9STAP</name>
<evidence type="ECO:0008006" key="4">
    <source>
        <dbReference type="Google" id="ProtNLM"/>
    </source>
</evidence>
<proteinExistence type="predicted"/>
<dbReference type="AlphaFoldDB" id="A0A265E7Q7"/>
<comment type="caution">
    <text evidence="2">The sequence shown here is derived from an EMBL/GenBank/DDBJ whole genome shotgun (WGS) entry which is preliminary data.</text>
</comment>